<reference evidence="1" key="1">
    <citation type="submission" date="2022-05" db="EMBL/GenBank/DDBJ databases">
        <title>Chromosome-level genome of Chaenocephalus aceratus.</title>
        <authorList>
            <person name="Park H."/>
        </authorList>
    </citation>
    <scope>NUCLEOTIDE SEQUENCE</scope>
    <source>
        <strain evidence="1">KU_202001</strain>
    </source>
</reference>
<protein>
    <submittedName>
        <fullName evidence="1">Uncharacterized protein</fullName>
    </submittedName>
</protein>
<gene>
    <name evidence="1" type="ORF">KUCAC02_025662</name>
</gene>
<accession>A0ACB9VWA1</accession>
<organism evidence="1 2">
    <name type="scientific">Chaenocephalus aceratus</name>
    <name type="common">Blackfin icefish</name>
    <name type="synonym">Chaenichthys aceratus</name>
    <dbReference type="NCBI Taxonomy" id="36190"/>
    <lineage>
        <taxon>Eukaryota</taxon>
        <taxon>Metazoa</taxon>
        <taxon>Chordata</taxon>
        <taxon>Craniata</taxon>
        <taxon>Vertebrata</taxon>
        <taxon>Euteleostomi</taxon>
        <taxon>Actinopterygii</taxon>
        <taxon>Neopterygii</taxon>
        <taxon>Teleostei</taxon>
        <taxon>Neoteleostei</taxon>
        <taxon>Acanthomorphata</taxon>
        <taxon>Eupercaria</taxon>
        <taxon>Perciformes</taxon>
        <taxon>Notothenioidei</taxon>
        <taxon>Channichthyidae</taxon>
        <taxon>Chaenocephalus</taxon>
    </lineage>
</organism>
<proteinExistence type="predicted"/>
<name>A0ACB9VWA1_CHAAC</name>
<dbReference type="Proteomes" id="UP001057452">
    <property type="component" value="Chromosome 15"/>
</dbReference>
<feature type="non-terminal residue" evidence="1">
    <location>
        <position position="53"/>
    </location>
</feature>
<evidence type="ECO:0000313" key="2">
    <source>
        <dbReference type="Proteomes" id="UP001057452"/>
    </source>
</evidence>
<evidence type="ECO:0000313" key="1">
    <source>
        <dbReference type="EMBL" id="KAI4804017.1"/>
    </source>
</evidence>
<feature type="non-terminal residue" evidence="1">
    <location>
        <position position="1"/>
    </location>
</feature>
<keyword evidence="2" id="KW-1185">Reference proteome</keyword>
<sequence length="53" mass="5965">KVPQCDLDWGIWDAGNVSVRALGRREADLCQCVCDLCESGLLRVTDWTRLDRG</sequence>
<dbReference type="EMBL" id="CM043799">
    <property type="protein sequence ID" value="KAI4804017.1"/>
    <property type="molecule type" value="Genomic_DNA"/>
</dbReference>
<comment type="caution">
    <text evidence="1">The sequence shown here is derived from an EMBL/GenBank/DDBJ whole genome shotgun (WGS) entry which is preliminary data.</text>
</comment>